<evidence type="ECO:0000313" key="16">
    <source>
        <dbReference type="Proteomes" id="UP000235994"/>
    </source>
</evidence>
<organism evidence="15 16">
    <name type="scientific">Achromobacter pulmonis</name>
    <dbReference type="NCBI Taxonomy" id="1389932"/>
    <lineage>
        <taxon>Bacteria</taxon>
        <taxon>Pseudomonadati</taxon>
        <taxon>Pseudomonadota</taxon>
        <taxon>Betaproteobacteria</taxon>
        <taxon>Burkholderiales</taxon>
        <taxon>Alcaligenaceae</taxon>
        <taxon>Achromobacter</taxon>
    </lineage>
</organism>
<comment type="similarity">
    <text evidence="2 13">Belongs to the sodium:solute symporter (SSF) (TC 2.A.21) family.</text>
</comment>
<evidence type="ECO:0000256" key="2">
    <source>
        <dbReference type="ARBA" id="ARBA00006434"/>
    </source>
</evidence>
<evidence type="ECO:0000256" key="6">
    <source>
        <dbReference type="ARBA" id="ARBA00022847"/>
    </source>
</evidence>
<dbReference type="CDD" id="cd11476">
    <property type="entry name" value="SLC5sbd_DUR3"/>
    <property type="match status" value="1"/>
</dbReference>
<feature type="transmembrane region" description="Helical" evidence="14">
    <location>
        <begin position="44"/>
        <end position="64"/>
    </location>
</feature>
<evidence type="ECO:0000256" key="8">
    <source>
        <dbReference type="ARBA" id="ARBA00023053"/>
    </source>
</evidence>
<evidence type="ECO:0000256" key="10">
    <source>
        <dbReference type="ARBA" id="ARBA00023136"/>
    </source>
</evidence>
<feature type="transmembrane region" description="Helical" evidence="14">
    <location>
        <begin position="161"/>
        <end position="178"/>
    </location>
</feature>
<gene>
    <name evidence="15" type="ORF">C1I89_18715</name>
</gene>
<dbReference type="Pfam" id="PF00474">
    <property type="entry name" value="SSF"/>
    <property type="match status" value="1"/>
</dbReference>
<keyword evidence="10 14" id="KW-0472">Membrane</keyword>
<evidence type="ECO:0000256" key="12">
    <source>
        <dbReference type="ARBA" id="ARBA00033708"/>
    </source>
</evidence>
<name>A0A2N8KHU2_9BURK</name>
<dbReference type="Gene3D" id="1.20.1730.10">
    <property type="entry name" value="Sodium/glucose cotransporter"/>
    <property type="match status" value="1"/>
</dbReference>
<keyword evidence="7 14" id="KW-1133">Transmembrane helix</keyword>
<feature type="transmembrane region" description="Helical" evidence="14">
    <location>
        <begin position="6"/>
        <end position="32"/>
    </location>
</feature>
<feature type="transmembrane region" description="Helical" evidence="14">
    <location>
        <begin position="501"/>
        <end position="523"/>
    </location>
</feature>
<feature type="transmembrane region" description="Helical" evidence="14">
    <location>
        <begin position="393"/>
        <end position="417"/>
    </location>
</feature>
<dbReference type="RefSeq" id="WP_102774116.1">
    <property type="nucleotide sequence ID" value="NZ_POQS01000004.1"/>
</dbReference>
<evidence type="ECO:0000256" key="3">
    <source>
        <dbReference type="ARBA" id="ARBA00022448"/>
    </source>
</evidence>
<evidence type="ECO:0000256" key="7">
    <source>
        <dbReference type="ARBA" id="ARBA00022989"/>
    </source>
</evidence>
<evidence type="ECO:0000256" key="13">
    <source>
        <dbReference type="RuleBase" id="RU362091"/>
    </source>
</evidence>
<feature type="transmembrane region" description="Helical" evidence="14">
    <location>
        <begin position="370"/>
        <end position="387"/>
    </location>
</feature>
<feature type="transmembrane region" description="Helical" evidence="14">
    <location>
        <begin position="273"/>
        <end position="297"/>
    </location>
</feature>
<dbReference type="AlphaFoldDB" id="A0A2N8KHU2"/>
<evidence type="ECO:0000313" key="15">
    <source>
        <dbReference type="EMBL" id="PND33013.1"/>
    </source>
</evidence>
<reference evidence="15 16" key="1">
    <citation type="submission" date="2018-01" db="EMBL/GenBank/DDBJ databases">
        <title>The draft genome of an aniline degradation strain ANB-1.</title>
        <authorList>
            <person name="Zhang L."/>
            <person name="Jiang J."/>
        </authorList>
    </citation>
    <scope>NUCLEOTIDE SEQUENCE [LARGE SCALE GENOMIC DNA]</scope>
    <source>
        <strain evidence="15 16">ANB-1</strain>
    </source>
</reference>
<keyword evidence="6" id="KW-0769">Symport</keyword>
<feature type="transmembrane region" description="Helical" evidence="14">
    <location>
        <begin position="131"/>
        <end position="155"/>
    </location>
</feature>
<keyword evidence="16" id="KW-1185">Reference proteome</keyword>
<evidence type="ECO:0000256" key="5">
    <source>
        <dbReference type="ARBA" id="ARBA00022692"/>
    </source>
</evidence>
<dbReference type="PANTHER" id="PTHR48086:SF3">
    <property type="entry name" value="SODIUM_PROLINE SYMPORTER"/>
    <property type="match status" value="1"/>
</dbReference>
<dbReference type="GO" id="GO:0015293">
    <property type="term" value="F:symporter activity"/>
    <property type="evidence" value="ECO:0007669"/>
    <property type="project" value="UniProtKB-KW"/>
</dbReference>
<protein>
    <submittedName>
        <fullName evidence="15">Sodium:proline symporter</fullName>
    </submittedName>
</protein>
<evidence type="ECO:0000256" key="9">
    <source>
        <dbReference type="ARBA" id="ARBA00023065"/>
    </source>
</evidence>
<keyword evidence="4" id="KW-1003">Cell membrane</keyword>
<dbReference type="GO" id="GO:0006814">
    <property type="term" value="P:sodium ion transport"/>
    <property type="evidence" value="ECO:0007669"/>
    <property type="project" value="UniProtKB-KW"/>
</dbReference>
<comment type="catalytic activity">
    <reaction evidence="12">
        <text>L-proline(in) + Na(+)(in) = L-proline(out) + Na(+)(out)</text>
        <dbReference type="Rhea" id="RHEA:28967"/>
        <dbReference type="ChEBI" id="CHEBI:29101"/>
        <dbReference type="ChEBI" id="CHEBI:60039"/>
    </reaction>
</comment>
<feature type="transmembrane region" description="Helical" evidence="14">
    <location>
        <begin position="478"/>
        <end position="495"/>
    </location>
</feature>
<evidence type="ECO:0000256" key="14">
    <source>
        <dbReference type="SAM" id="Phobius"/>
    </source>
</evidence>
<keyword evidence="3" id="KW-0813">Transport</keyword>
<feature type="transmembrane region" description="Helical" evidence="14">
    <location>
        <begin position="424"/>
        <end position="443"/>
    </location>
</feature>
<feature type="transmembrane region" description="Helical" evidence="14">
    <location>
        <begin position="84"/>
        <end position="101"/>
    </location>
</feature>
<accession>A0A2N8KHU2</accession>
<feature type="transmembrane region" description="Helical" evidence="14">
    <location>
        <begin position="190"/>
        <end position="210"/>
    </location>
</feature>
<dbReference type="InterPro" id="IPR001734">
    <property type="entry name" value="Na/solute_symporter"/>
</dbReference>
<keyword evidence="9" id="KW-0406">Ion transport</keyword>
<comment type="caution">
    <text evidence="15">The sequence shown here is derived from an EMBL/GenBank/DDBJ whole genome shotgun (WGS) entry which is preliminary data.</text>
</comment>
<proteinExistence type="inferred from homology"/>
<dbReference type="GO" id="GO:0005886">
    <property type="term" value="C:plasma membrane"/>
    <property type="evidence" value="ECO:0007669"/>
    <property type="project" value="UniProtKB-SubCell"/>
</dbReference>
<dbReference type="Proteomes" id="UP000235994">
    <property type="component" value="Unassembled WGS sequence"/>
</dbReference>
<dbReference type="PANTHER" id="PTHR48086">
    <property type="entry name" value="SODIUM/PROLINE SYMPORTER-RELATED"/>
    <property type="match status" value="1"/>
</dbReference>
<evidence type="ECO:0000256" key="11">
    <source>
        <dbReference type="ARBA" id="ARBA00023201"/>
    </source>
</evidence>
<evidence type="ECO:0000256" key="1">
    <source>
        <dbReference type="ARBA" id="ARBA00004651"/>
    </source>
</evidence>
<keyword evidence="8" id="KW-0915">Sodium</keyword>
<comment type="subcellular location">
    <subcellularLocation>
        <location evidence="1">Cell membrane</location>
        <topology evidence="1">Multi-pass membrane protein</topology>
    </subcellularLocation>
</comment>
<dbReference type="PROSITE" id="PS50283">
    <property type="entry name" value="NA_SOLUT_SYMP_3"/>
    <property type="match status" value="1"/>
</dbReference>
<keyword evidence="11" id="KW-0739">Sodium transport</keyword>
<dbReference type="EMBL" id="POQS01000004">
    <property type="protein sequence ID" value="PND33013.1"/>
    <property type="molecule type" value="Genomic_DNA"/>
</dbReference>
<keyword evidence="5 14" id="KW-0812">Transmembrane</keyword>
<sequence length="563" mass="60442">MQETEFFQLSATTAILLLAGFYGATFLMSLFIGEKNENVDGYMVSNNAVGFGLSTASMIATWIWAASFYASATSGYKYGLSGPLHYGFWGALMILFIYPFGKRFRQLAPKAHTLAEVIHARHGTSSQMIMAVSNIVGSCISLMVNFTAAGALVSILSPLTFIQGVLIAGLGVLSYTLWSGFRTSVMTDFAQLAAMIVAAVIIIPLIFFNAGGPDVLQANMWRLNAEQADFYSTKAILEQGAPYFVAVLAYAIGNQTIAQRLFAVREDLIKPTFLTATVGYGAVVIGLGMLGLLALFVGLEPANGDMNNIIPQMASTYLPPFGIALFFLLVVGSLSSTADSDLAALSAIVMTDIYGKNVARGRPDPQRMLWWGRATMIVATMIGVIFASLRLDILVMLVFVGALWGAIVFPVIASFYWDRVDNRAFVWSVLSAVVLFTIVRFELIPIQGAVAVFFEICSAVGGGVVLGLMTFGFFGRKAALAVGAAGIAIMLPVFVGTLREYIVLMGSLTAYGVSAAVCTALSLRNTQRFDFGLLADRVTSFHREQEALTQAPAQRPVVQPAKG</sequence>
<evidence type="ECO:0000256" key="4">
    <source>
        <dbReference type="ARBA" id="ARBA00022475"/>
    </source>
</evidence>
<dbReference type="InterPro" id="IPR050277">
    <property type="entry name" value="Sodium:Solute_Symporter"/>
</dbReference>
<feature type="transmembrane region" description="Helical" evidence="14">
    <location>
        <begin position="449"/>
        <end position="471"/>
    </location>
</feature>
<feature type="transmembrane region" description="Helical" evidence="14">
    <location>
        <begin position="317"/>
        <end position="335"/>
    </location>
</feature>
<dbReference type="InterPro" id="IPR038377">
    <property type="entry name" value="Na/Glc_symporter_sf"/>
</dbReference>